<comment type="caution">
    <text evidence="9">The sequence shown here is derived from an EMBL/GenBank/DDBJ whole genome shotgun (WGS) entry which is preliminary data.</text>
</comment>
<dbReference type="GO" id="GO:0003677">
    <property type="term" value="F:DNA binding"/>
    <property type="evidence" value="ECO:0007669"/>
    <property type="project" value="UniProtKB-KW"/>
</dbReference>
<dbReference type="Proteomes" id="UP000834611">
    <property type="component" value="Unassembled WGS sequence"/>
</dbReference>
<keyword evidence="3" id="KW-0238">DNA-binding</keyword>
<evidence type="ECO:0000256" key="4">
    <source>
        <dbReference type="ARBA" id="ARBA00023163"/>
    </source>
</evidence>
<dbReference type="Pfam" id="PF03466">
    <property type="entry name" value="LysR_substrate"/>
    <property type="match status" value="1"/>
</dbReference>
<dbReference type="RefSeq" id="WP_036958742.1">
    <property type="nucleotide sequence ID" value="NZ_ABDWLN020000063.1"/>
</dbReference>
<sequence>MPAAKRPIFNLELDLLRTFIAVVDGATFAAAAESVCRTQSAVSQQMQRLESLIGKELFVRQGRNKALTDSGTQLLSYARRILRLNDEACLSLVYEEIDGVLKIGSPDDTANTILPDLLARFSGAYPNLIMDIIVKRSPFLMSMLEDNELDLAISTEEHVGYPKIVLRVSPSLWYCGKHFSFNLEQPLPLVVLDEPSTYREMMINHLEQQQIPWRIAYMATTLSGARAAVRAGLGIMARSIELSGEDLRILGEDEGLPVLPAIRYNLYLNSKSPTKAAQILFNSLKNEQTAVISHNN</sequence>
<evidence type="ECO:0000256" key="1">
    <source>
        <dbReference type="ARBA" id="ARBA00009437"/>
    </source>
</evidence>
<evidence type="ECO:0000256" key="3">
    <source>
        <dbReference type="ARBA" id="ARBA00023125"/>
    </source>
</evidence>
<dbReference type="Pfam" id="PF00126">
    <property type="entry name" value="HTH_1"/>
    <property type="match status" value="1"/>
</dbReference>
<evidence type="ECO:0000313" key="10">
    <source>
        <dbReference type="Proteomes" id="UP000216001"/>
    </source>
</evidence>
<dbReference type="SUPFAM" id="SSF46785">
    <property type="entry name" value="Winged helix' DNA-binding domain"/>
    <property type="match status" value="1"/>
</dbReference>
<accession>A0A2A5Q4L5</accession>
<dbReference type="InterPro" id="IPR005119">
    <property type="entry name" value="LysR_subst-bd"/>
</dbReference>
<name>A0A2A5Q4L5_PRORE</name>
<dbReference type="Proteomes" id="UP001159001">
    <property type="component" value="Unassembled WGS sequence"/>
</dbReference>
<dbReference type="GO" id="GO:0003700">
    <property type="term" value="F:DNA-binding transcription factor activity"/>
    <property type="evidence" value="ECO:0007669"/>
    <property type="project" value="InterPro"/>
</dbReference>
<gene>
    <name evidence="6" type="primary">gltC_5</name>
    <name evidence="9" type="ORF">CHI95_10025</name>
    <name evidence="6" type="ORF">GHA_03065</name>
    <name evidence="7" type="ORF">KYI77_09185</name>
    <name evidence="8" type="ORF">OGX73_18860</name>
</gene>
<dbReference type="InterPro" id="IPR050176">
    <property type="entry name" value="LTTR"/>
</dbReference>
<dbReference type="GeneID" id="92276516"/>
<evidence type="ECO:0000313" key="6">
    <source>
        <dbReference type="EMBL" id="CAB5705619.1"/>
    </source>
</evidence>
<dbReference type="Proteomes" id="UP000216001">
    <property type="component" value="Unassembled WGS sequence"/>
</dbReference>
<reference evidence="7" key="3">
    <citation type="submission" date="2021-07" db="EMBL/GenBank/DDBJ databases">
        <authorList>
            <person name="Stanton E."/>
        </authorList>
    </citation>
    <scope>NUCLEOTIDE SEQUENCE</scope>
    <source>
        <strain evidence="7">2021EL-01139</strain>
    </source>
</reference>
<dbReference type="PANTHER" id="PTHR30579">
    <property type="entry name" value="TRANSCRIPTIONAL REGULATOR"/>
    <property type="match status" value="1"/>
</dbReference>
<dbReference type="AlphaFoldDB" id="A0A2A5Q4L5"/>
<dbReference type="EMBL" id="NOWC01000010">
    <property type="protein sequence ID" value="OZS74618.1"/>
    <property type="molecule type" value="Genomic_DNA"/>
</dbReference>
<evidence type="ECO:0000259" key="5">
    <source>
        <dbReference type="PROSITE" id="PS50931"/>
    </source>
</evidence>
<dbReference type="InterPro" id="IPR036388">
    <property type="entry name" value="WH-like_DNA-bd_sf"/>
</dbReference>
<dbReference type="CDD" id="cd08439">
    <property type="entry name" value="PBP2_LrhA_like"/>
    <property type="match status" value="1"/>
</dbReference>
<evidence type="ECO:0000256" key="2">
    <source>
        <dbReference type="ARBA" id="ARBA00023015"/>
    </source>
</evidence>
<dbReference type="PROSITE" id="PS50931">
    <property type="entry name" value="HTH_LYSR"/>
    <property type="match status" value="1"/>
</dbReference>
<proteinExistence type="inferred from homology"/>
<keyword evidence="4" id="KW-0804">Transcription</keyword>
<dbReference type="PANTHER" id="PTHR30579:SF7">
    <property type="entry name" value="HTH-TYPE TRANSCRIPTIONAL REGULATOR LRHA-RELATED"/>
    <property type="match status" value="1"/>
</dbReference>
<dbReference type="SUPFAM" id="SSF53850">
    <property type="entry name" value="Periplasmic binding protein-like II"/>
    <property type="match status" value="1"/>
</dbReference>
<dbReference type="EMBL" id="JAHWLI010000023">
    <property type="protein sequence ID" value="MBW3116630.1"/>
    <property type="molecule type" value="Genomic_DNA"/>
</dbReference>
<dbReference type="EMBL" id="CAHPSF010000008">
    <property type="protein sequence ID" value="CAB5705619.1"/>
    <property type="molecule type" value="Genomic_DNA"/>
</dbReference>
<reference evidence="6" key="2">
    <citation type="submission" date="2020-05" db="EMBL/GenBank/DDBJ databases">
        <authorList>
            <person name="Delgado-Blas J."/>
        </authorList>
    </citation>
    <scope>NUCLEOTIDE SEQUENCE</scope>
    <source>
        <strain evidence="6">BB1453</strain>
    </source>
</reference>
<dbReference type="Proteomes" id="UP001155882">
    <property type="component" value="Unassembled WGS sequence"/>
</dbReference>
<evidence type="ECO:0000313" key="9">
    <source>
        <dbReference type="EMBL" id="OZS74618.1"/>
    </source>
</evidence>
<dbReference type="Gene3D" id="1.10.10.10">
    <property type="entry name" value="Winged helix-like DNA-binding domain superfamily/Winged helix DNA-binding domain"/>
    <property type="match status" value="1"/>
</dbReference>
<reference evidence="8" key="4">
    <citation type="submission" date="2022-10" db="EMBL/GenBank/DDBJ databases">
        <title>Bacterial isolates recovered from the One Health project in Brazil.</title>
        <authorList>
            <person name="Valiatti T.B."/>
            <person name="Santos F."/>
            <person name="Cayo R."/>
            <person name="Gales A.C."/>
        </authorList>
    </citation>
    <scope>NUCLEOTIDE SEQUENCE</scope>
    <source>
        <strain evidence="8">PVR188</strain>
    </source>
</reference>
<keyword evidence="2" id="KW-0805">Transcription regulation</keyword>
<dbReference type="InterPro" id="IPR000847">
    <property type="entry name" value="LysR_HTH_N"/>
</dbReference>
<protein>
    <submittedName>
        <fullName evidence="6">HTH-type transcriptional regulator gltC</fullName>
    </submittedName>
    <submittedName>
        <fullName evidence="7">LysR family transcriptional regulator</fullName>
    </submittedName>
    <submittedName>
        <fullName evidence="9">Transcriptional regulator LrhA</fullName>
    </submittedName>
</protein>
<organism evidence="9 10">
    <name type="scientific">Providencia rettgeri</name>
    <dbReference type="NCBI Taxonomy" id="587"/>
    <lineage>
        <taxon>Bacteria</taxon>
        <taxon>Pseudomonadati</taxon>
        <taxon>Pseudomonadota</taxon>
        <taxon>Gammaproteobacteria</taxon>
        <taxon>Enterobacterales</taxon>
        <taxon>Morganellaceae</taxon>
        <taxon>Providencia</taxon>
    </lineage>
</organism>
<evidence type="ECO:0000313" key="8">
    <source>
        <dbReference type="EMBL" id="MDI9094675.1"/>
    </source>
</evidence>
<evidence type="ECO:0000313" key="7">
    <source>
        <dbReference type="EMBL" id="MBW3116630.1"/>
    </source>
</evidence>
<dbReference type="InterPro" id="IPR036390">
    <property type="entry name" value="WH_DNA-bd_sf"/>
</dbReference>
<dbReference type="Gene3D" id="3.40.190.10">
    <property type="entry name" value="Periplasmic binding protein-like II"/>
    <property type="match status" value="2"/>
</dbReference>
<dbReference type="PRINTS" id="PR00039">
    <property type="entry name" value="HTHLYSR"/>
</dbReference>
<dbReference type="EMBL" id="JAOWIN010000016">
    <property type="protein sequence ID" value="MDI9094675.1"/>
    <property type="molecule type" value="Genomic_DNA"/>
</dbReference>
<reference evidence="9 10" key="1">
    <citation type="submission" date="2017-07" db="EMBL/GenBank/DDBJ databases">
        <title>blaIMP-27 on transferable plasmids in Proteus mirabilis and Providencia rettgeri.</title>
        <authorList>
            <person name="Potter R."/>
        </authorList>
    </citation>
    <scope>NUCLEOTIDE SEQUENCE [LARGE SCALE GENOMIC DNA]</scope>
    <source>
        <strain evidence="9 10">PR1</strain>
    </source>
</reference>
<feature type="domain" description="HTH lysR-type" evidence="5">
    <location>
        <begin position="11"/>
        <end position="68"/>
    </location>
</feature>
<comment type="similarity">
    <text evidence="1">Belongs to the LysR transcriptional regulatory family.</text>
</comment>